<gene>
    <name evidence="9" type="primary">pknD_1</name>
    <name evidence="9" type="ORF">PTE30175_01106</name>
</gene>
<feature type="domain" description="Teneurin NHL" evidence="8">
    <location>
        <begin position="758"/>
        <end position="811"/>
    </location>
</feature>
<dbReference type="Proteomes" id="UP000414233">
    <property type="component" value="Unassembled WGS sequence"/>
</dbReference>
<feature type="repeat" description="NHL" evidence="4">
    <location>
        <begin position="768"/>
        <end position="799"/>
    </location>
</feature>
<keyword evidence="9" id="KW-0418">Kinase</keyword>
<evidence type="ECO:0000313" key="10">
    <source>
        <dbReference type="Proteomes" id="UP000414233"/>
    </source>
</evidence>
<feature type="repeat" description="NHL" evidence="4">
    <location>
        <begin position="988"/>
        <end position="1019"/>
    </location>
</feature>
<dbReference type="PROSITE" id="PS51125">
    <property type="entry name" value="NHL"/>
    <property type="match status" value="14"/>
</dbReference>
<feature type="domain" description="Teneurin NHL" evidence="8">
    <location>
        <begin position="648"/>
        <end position="700"/>
    </location>
</feature>
<feature type="repeat" description="NHL" evidence="4">
    <location>
        <begin position="602"/>
        <end position="633"/>
    </location>
</feature>
<keyword evidence="10" id="KW-1185">Reference proteome</keyword>
<keyword evidence="9" id="KW-0808">Transferase</keyword>
<dbReference type="Pfam" id="PF16640">
    <property type="entry name" value="Big_3_5"/>
    <property type="match status" value="1"/>
</dbReference>
<dbReference type="CDD" id="cd14953">
    <property type="entry name" value="NHL_like_1"/>
    <property type="match status" value="4"/>
</dbReference>
<evidence type="ECO:0000259" key="7">
    <source>
        <dbReference type="Pfam" id="PF16640"/>
    </source>
</evidence>
<feature type="domain" description="Teneurin NHL" evidence="8">
    <location>
        <begin position="1090"/>
        <end position="1140"/>
    </location>
</feature>
<proteinExistence type="predicted"/>
<dbReference type="NCBIfam" id="NF012200">
    <property type="entry name" value="choice_anch_D"/>
    <property type="match status" value="4"/>
</dbReference>
<feature type="domain" description="Abnormal spindle-like microcephaly-associated protein ASH" evidence="6">
    <location>
        <begin position="1542"/>
        <end position="1628"/>
    </location>
</feature>
<evidence type="ECO:0000256" key="3">
    <source>
        <dbReference type="ARBA" id="ARBA00022737"/>
    </source>
</evidence>
<feature type="domain" description="Teneurin NHL" evidence="8">
    <location>
        <begin position="261"/>
        <end position="310"/>
    </location>
</feature>
<evidence type="ECO:0000256" key="1">
    <source>
        <dbReference type="ARBA" id="ARBA00004496"/>
    </source>
</evidence>
<feature type="domain" description="Teneurin NHL" evidence="8">
    <location>
        <begin position="592"/>
        <end position="642"/>
    </location>
</feature>
<dbReference type="PANTHER" id="PTHR46388:SF2">
    <property type="entry name" value="NHL REPEAT-CONTAINING PROTEIN 2"/>
    <property type="match status" value="1"/>
</dbReference>
<dbReference type="InterPro" id="IPR013783">
    <property type="entry name" value="Ig-like_fold"/>
</dbReference>
<dbReference type="Pfam" id="PF15780">
    <property type="entry name" value="ASH"/>
    <property type="match status" value="1"/>
</dbReference>
<feature type="repeat" description="NHL" evidence="4">
    <location>
        <begin position="158"/>
        <end position="189"/>
    </location>
</feature>
<feature type="repeat" description="NHL" evidence="4">
    <location>
        <begin position="438"/>
        <end position="469"/>
    </location>
</feature>
<feature type="chain" id="PRO_5022903268" evidence="5">
    <location>
        <begin position="27"/>
        <end position="1958"/>
    </location>
</feature>
<evidence type="ECO:0000256" key="4">
    <source>
        <dbReference type="PROSITE-ProRule" id="PRU00504"/>
    </source>
</evidence>
<evidence type="ECO:0000259" key="8">
    <source>
        <dbReference type="Pfam" id="PF25021"/>
    </source>
</evidence>
<accession>A0A5E4T4G2</accession>
<feature type="repeat" description="NHL" evidence="4">
    <location>
        <begin position="1045"/>
        <end position="1075"/>
    </location>
</feature>
<organism evidence="9 10">
    <name type="scientific">Pandoraea terrae</name>
    <dbReference type="NCBI Taxonomy" id="1537710"/>
    <lineage>
        <taxon>Bacteria</taxon>
        <taxon>Pseudomonadati</taxon>
        <taxon>Pseudomonadota</taxon>
        <taxon>Betaproteobacteria</taxon>
        <taxon>Burkholderiales</taxon>
        <taxon>Burkholderiaceae</taxon>
        <taxon>Pandoraea</taxon>
    </lineage>
</organism>
<dbReference type="Gene3D" id="2.120.10.30">
    <property type="entry name" value="TolB, C-terminal domain"/>
    <property type="match status" value="11"/>
</dbReference>
<name>A0A5E4T4G2_9BURK</name>
<feature type="repeat" description="NHL" evidence="4">
    <location>
        <begin position="1212"/>
        <end position="1243"/>
    </location>
</feature>
<keyword evidence="2" id="KW-0963">Cytoplasm</keyword>
<dbReference type="InterPro" id="IPR001258">
    <property type="entry name" value="NHL_repeat"/>
</dbReference>
<feature type="repeat" description="NHL" evidence="4">
    <location>
        <begin position="99"/>
        <end position="134"/>
    </location>
</feature>
<dbReference type="InterPro" id="IPR031549">
    <property type="entry name" value="ASH"/>
</dbReference>
<feature type="domain" description="Teneurin NHL" evidence="8">
    <location>
        <begin position="316"/>
        <end position="366"/>
    </location>
</feature>
<dbReference type="SUPFAM" id="SSF101898">
    <property type="entry name" value="NHL repeat"/>
    <property type="match status" value="4"/>
</dbReference>
<feature type="domain" description="Teneurin NHL" evidence="8">
    <location>
        <begin position="978"/>
        <end position="1028"/>
    </location>
</feature>
<dbReference type="InterPro" id="IPR056822">
    <property type="entry name" value="TEN_NHL"/>
</dbReference>
<feature type="repeat" description="NHL" evidence="4">
    <location>
        <begin position="1100"/>
        <end position="1131"/>
    </location>
</feature>
<dbReference type="SMART" id="SM00564">
    <property type="entry name" value="PQQ"/>
    <property type="match status" value="12"/>
</dbReference>
<feature type="domain" description="Teneurin NHL" evidence="8">
    <location>
        <begin position="1202"/>
        <end position="1255"/>
    </location>
</feature>
<reference evidence="9 10" key="1">
    <citation type="submission" date="2019-08" db="EMBL/GenBank/DDBJ databases">
        <authorList>
            <person name="Peeters C."/>
        </authorList>
    </citation>
    <scope>NUCLEOTIDE SEQUENCE [LARGE SCALE GENOMIC DNA]</scope>
    <source>
        <strain evidence="9 10">LMG 30175</strain>
    </source>
</reference>
<feature type="domain" description="Teneurin NHL" evidence="8">
    <location>
        <begin position="1259"/>
        <end position="1308"/>
    </location>
</feature>
<dbReference type="InterPro" id="IPR032109">
    <property type="entry name" value="Big_3_5"/>
</dbReference>
<feature type="domain" description="Teneurin NHL" evidence="8">
    <location>
        <begin position="1146"/>
        <end position="1196"/>
    </location>
</feature>
<evidence type="ECO:0000256" key="2">
    <source>
        <dbReference type="ARBA" id="ARBA00022490"/>
    </source>
</evidence>
<feature type="repeat" description="NHL" evidence="4">
    <location>
        <begin position="546"/>
        <end position="577"/>
    </location>
</feature>
<feature type="domain" description="Teneurin NHL" evidence="8">
    <location>
        <begin position="536"/>
        <end position="586"/>
    </location>
</feature>
<dbReference type="SMART" id="SM00135">
    <property type="entry name" value="LY"/>
    <property type="match status" value="11"/>
</dbReference>
<feature type="domain" description="Teneurin NHL" evidence="8">
    <location>
        <begin position="148"/>
        <end position="198"/>
    </location>
</feature>
<feature type="repeat" description="NHL" evidence="4">
    <location>
        <begin position="880"/>
        <end position="911"/>
    </location>
</feature>
<dbReference type="RefSeq" id="WP_150696034.1">
    <property type="nucleotide sequence ID" value="NZ_CABPRZ010000003.1"/>
</dbReference>
<dbReference type="EC" id="2.7.11.1" evidence="9"/>
<feature type="domain" description="Teneurin NHL" evidence="8">
    <location>
        <begin position="815"/>
        <end position="864"/>
    </location>
</feature>
<dbReference type="InterPro" id="IPR011042">
    <property type="entry name" value="6-blade_b-propeller_TolB-like"/>
</dbReference>
<dbReference type="InterPro" id="IPR018391">
    <property type="entry name" value="PQQ_b-propeller_rpt"/>
</dbReference>
<dbReference type="Pfam" id="PF01436">
    <property type="entry name" value="NHL"/>
    <property type="match status" value="2"/>
</dbReference>
<dbReference type="EMBL" id="CABPRZ010000003">
    <property type="protein sequence ID" value="VVD81863.1"/>
    <property type="molecule type" value="Genomic_DNA"/>
</dbReference>
<dbReference type="Gene3D" id="2.60.40.10">
    <property type="entry name" value="Immunoglobulins"/>
    <property type="match status" value="5"/>
</dbReference>
<keyword evidence="3" id="KW-0677">Repeat</keyword>
<comment type="subcellular location">
    <subcellularLocation>
        <location evidence="1">Cytoplasm</location>
    </subcellularLocation>
</comment>
<feature type="domain" description="Teneurin NHL" evidence="8">
    <location>
        <begin position="1034"/>
        <end position="1084"/>
    </location>
</feature>
<dbReference type="OrthoDB" id="9774579at2"/>
<dbReference type="GO" id="GO:0005737">
    <property type="term" value="C:cytoplasm"/>
    <property type="evidence" value="ECO:0007669"/>
    <property type="project" value="UniProtKB-SubCell"/>
</dbReference>
<dbReference type="InterPro" id="IPR000033">
    <property type="entry name" value="LDLR_classB_rpt"/>
</dbReference>
<dbReference type="SUPFAM" id="SSF63829">
    <property type="entry name" value="Calcium-dependent phosphotriesterase"/>
    <property type="match status" value="1"/>
</dbReference>
<dbReference type="PANTHER" id="PTHR46388">
    <property type="entry name" value="NHL REPEAT-CONTAINING PROTEIN 2"/>
    <property type="match status" value="1"/>
</dbReference>
<feature type="repeat" description="NHL" evidence="4">
    <location>
        <begin position="654"/>
        <end position="689"/>
    </location>
</feature>
<evidence type="ECO:0000259" key="6">
    <source>
        <dbReference type="Pfam" id="PF15780"/>
    </source>
</evidence>
<keyword evidence="5" id="KW-0732">Signal</keyword>
<sequence length="1958" mass="189182">MKRMFLFARLFAGALICVLLSTPGAAGTITTYAGGGPGPGEVATAVGLASPSGVAIDGAGNRYVAVAAASQVYRIDTAGMLSVVAGNGTPGFSGDGGAATGAQLNNPTGVAVDAAGNVYIADQGNYRIRKVDKSGTITTMAGNGPGFSGDGGAATSAQLAFPFGVAVDAAGNVYIGDTSNFRIRKVDTSGTITTIAGNGTLGFSGDGGAATSAQLAFPQGVAVDAAGNVYIADSDNGRIRKVDASGTITTIAGNGTFGFSGDGGAATSAQLADPFAVGVDAAGNVYIADLDNQRIRKVDTSGTITTMAGNGTYGFSGDGGAATSAQLFSPIGVAVDAAGNVYIADQSNQRIRKVDTSGTITTMAGNGTPTFGGDGGPATSAQLLNPSGIGEDSAGNVYIADTGNERVRRVDASGSITTAAGTGVAGFSGDGGSAASAQLNNPSAIAANAAGDVFVADTANNRIRKIASSGTITTFAGGGPGMGELATAAGLAYPSGVAVDGAGNRYVAVTGASQVYRIDTAGKLSVVAGNGTPGFSGDGGAATSAQLFDPTGVAVDAAGHVYIADVGNLRIRKVDTSGTITTIAGNGASGFSGDGGAATSAQLVVPTGVAVDAAGNVYIADVGNLRIRKVDTSGTITTIAGTGTSGFSGDGGAATGAQLAAPQGVAVDAAGNVYIADRDNSRIRKVDTSGIITTMAGNGTYGSSGDGGAATSAQLASPQAVAADAAGNVYIADDFRIRKVDTSGIITTMAGNGTRGFSGDGGAATSAQLASPEGVAVDAAGNVCIADRDNLRIRKVGTSGTITTIAGNGTLTFGGDGGPATAAQLLNPSGIGADSAGNVYIADTSNERVRRVDASGAITTVAGSGVAGFSGDGGSATSAQLNNPSAIATDAAGDVFVADTANNRVRKIAGTGTITTYAGGGPATGELATAVGLASPYGVAVDGAGNRYVAVSGASQVYRIDTAGKLSVVAGNGTPGFSGDGAAATSAQLAYPIGVAVDAGGNVYIADFNNSRIRRVDTSGTITTMAGNGTYGFSGDGGAATSALLAYPTGVAADAAGNVYIADQNNQRIRKVDTSGTITTIAGNGTYGFSGDGGAATSAQLDSPAGVAADAAGNVYIADNSNSRIRKVDTSGTITTIAGNGTPSFSGDGGAATSAELSFPFGVAVDAAGNVYIAAFGNQRIRKVDTSGTITTIAGNGTVGFSGDGGAASSAQLTNPTGVAVDAAGNVYVADRDNQRVRKVDTSGTITTIAGNGTLTFGGDGGPATSAQLLSPDGVVVDSAGSVYISDKGNARIRRVDIAGTITTVAGSGVPGFSGDGGLATAAQLNSPGGISVDPSGNVYDADQSNNRVRRITSALTSTTVQSSANPATIGQSVTLLAQIKDFGTGTPSGSVQFSDGTTALATSAVGPCNPALAQTTCASFTTTGLAAGSHNISALYSGDLNFEMSGSTPLVVQVVLASQTISFGAAPSVVVGGTGTLSATATSGLPVSFSTTSSTCSVSGTTVTGLAAGPCAVTANQAGNANYSAAPPATQTITISVATGLSPSTLTFASQLVGTTSATQTVTLTNAGTAALSVGTITTTANFTHPSRTCGTTLAAGGTCTVSVAFAPRATGNLTGTLTVGTNGTVALSGIGIAPSASITPATYAFANQQVGTTSAVQSFVYSNTGPVPITVSTVALGGAAPSSYAIASNACTGVTLAVGAACDVGVTFTPHSAGNLAAKLSVTDTTGGAAKVAASLSGVGVAPTASLTGNATFGNQQVGTTSAVQTFKYQNTGIAPITVSSVGLSGTTAASYAIATNDCTSTTLAASASCNIGVTFTPSARGNQTATLAVTDAAGGASTKHLSLSGTGVAPRISLGSQTFNYGTVSTATAATFSLTNSGSAPLVITTLALTTGTQFKVTGGTCAVGANVNNGSSCTVIVTFTPNGTTSFTDTLTVAGTGIGIGAPTYTGSRAMTGN</sequence>
<evidence type="ECO:0000256" key="5">
    <source>
        <dbReference type="SAM" id="SignalP"/>
    </source>
</evidence>
<feature type="domain" description="Teneurin NHL" evidence="8">
    <location>
        <begin position="93"/>
        <end position="143"/>
    </location>
</feature>
<feature type="domain" description="Teneurin NHL" evidence="8">
    <location>
        <begin position="704"/>
        <end position="752"/>
    </location>
</feature>
<protein>
    <submittedName>
        <fullName evidence="9">Serine/threonine-protein kinase PknD</fullName>
        <ecNumber evidence="9">2.7.11.1</ecNumber>
    </submittedName>
</protein>
<feature type="repeat" description="NHL" evidence="4">
    <location>
        <begin position="326"/>
        <end position="357"/>
    </location>
</feature>
<dbReference type="Pfam" id="PF25021">
    <property type="entry name" value="TEN_NHL"/>
    <property type="match status" value="17"/>
</dbReference>
<feature type="domain" description="Teneurin NHL" evidence="8">
    <location>
        <begin position="205"/>
        <end position="254"/>
    </location>
</feature>
<dbReference type="GO" id="GO:0004674">
    <property type="term" value="F:protein serine/threonine kinase activity"/>
    <property type="evidence" value="ECO:0007669"/>
    <property type="project" value="UniProtKB-EC"/>
</dbReference>
<feature type="signal peptide" evidence="5">
    <location>
        <begin position="1"/>
        <end position="26"/>
    </location>
</feature>
<feature type="domain" description="Bacterial Ig-like" evidence="7">
    <location>
        <begin position="1362"/>
        <end position="1455"/>
    </location>
</feature>
<evidence type="ECO:0000313" key="9">
    <source>
        <dbReference type="EMBL" id="VVD81863.1"/>
    </source>
</evidence>
<feature type="repeat" description="NHL" evidence="4">
    <location>
        <begin position="214"/>
        <end position="245"/>
    </location>
</feature>